<evidence type="ECO:0000313" key="4">
    <source>
        <dbReference type="Proteomes" id="UP000789572"/>
    </source>
</evidence>
<accession>A0A9N9ALJ5</accession>
<evidence type="ECO:0000259" key="2">
    <source>
        <dbReference type="PROSITE" id="PS50404"/>
    </source>
</evidence>
<feature type="domain" description="GST N-terminal" evidence="2">
    <location>
        <begin position="1"/>
        <end position="32"/>
    </location>
</feature>
<proteinExistence type="inferred from homology"/>
<dbReference type="PROSITE" id="PS50404">
    <property type="entry name" value="GST_NTER"/>
    <property type="match status" value="1"/>
</dbReference>
<dbReference type="OrthoDB" id="422574at2759"/>
<gene>
    <name evidence="3" type="ORF">POCULU_LOCUS4163</name>
</gene>
<organism evidence="3 4">
    <name type="scientific">Paraglomus occultum</name>
    <dbReference type="NCBI Taxonomy" id="144539"/>
    <lineage>
        <taxon>Eukaryota</taxon>
        <taxon>Fungi</taxon>
        <taxon>Fungi incertae sedis</taxon>
        <taxon>Mucoromycota</taxon>
        <taxon>Glomeromycotina</taxon>
        <taxon>Glomeromycetes</taxon>
        <taxon>Paraglomerales</taxon>
        <taxon>Paraglomeraceae</taxon>
        <taxon>Paraglomus</taxon>
    </lineage>
</organism>
<dbReference type="EMBL" id="CAJVPJ010000519">
    <property type="protein sequence ID" value="CAG8533247.1"/>
    <property type="molecule type" value="Genomic_DNA"/>
</dbReference>
<dbReference type="SUPFAM" id="SSF52833">
    <property type="entry name" value="Thioredoxin-like"/>
    <property type="match status" value="1"/>
</dbReference>
<name>A0A9N9ALJ5_9GLOM</name>
<comment type="similarity">
    <text evidence="1">Belongs to the GST superfamily.</text>
</comment>
<dbReference type="Proteomes" id="UP000789572">
    <property type="component" value="Unassembled WGS sequence"/>
</dbReference>
<dbReference type="Gene3D" id="1.20.1050.130">
    <property type="match status" value="1"/>
</dbReference>
<protein>
    <submittedName>
        <fullName evidence="3">11290_t:CDS:1</fullName>
    </submittedName>
</protein>
<dbReference type="InterPro" id="IPR036249">
    <property type="entry name" value="Thioredoxin-like_sf"/>
</dbReference>
<dbReference type="AlphaFoldDB" id="A0A9N9ALJ5"/>
<dbReference type="PANTHER" id="PTHR44051:SF8">
    <property type="entry name" value="GLUTATHIONE S-TRANSFERASE GSTA"/>
    <property type="match status" value="1"/>
</dbReference>
<dbReference type="PANTHER" id="PTHR44051">
    <property type="entry name" value="GLUTATHIONE S-TRANSFERASE-RELATED"/>
    <property type="match status" value="1"/>
</dbReference>
<keyword evidence="4" id="KW-1185">Reference proteome</keyword>
<comment type="caution">
    <text evidence="3">The sequence shown here is derived from an EMBL/GenBank/DDBJ whole genome shotgun (WGS) entry which is preliminary data.</text>
</comment>
<dbReference type="InterPro" id="IPR004045">
    <property type="entry name" value="Glutathione_S-Trfase_N"/>
</dbReference>
<evidence type="ECO:0000256" key="1">
    <source>
        <dbReference type="ARBA" id="ARBA00007409"/>
    </source>
</evidence>
<feature type="non-terminal residue" evidence="3">
    <location>
        <position position="91"/>
    </location>
</feature>
<evidence type="ECO:0000313" key="3">
    <source>
        <dbReference type="EMBL" id="CAG8533247.1"/>
    </source>
</evidence>
<reference evidence="3" key="1">
    <citation type="submission" date="2021-06" db="EMBL/GenBank/DDBJ databases">
        <authorList>
            <person name="Kallberg Y."/>
            <person name="Tangrot J."/>
            <person name="Rosling A."/>
        </authorList>
    </citation>
    <scope>NUCLEOTIDE SEQUENCE</scope>
    <source>
        <strain evidence="3">IA702</strain>
    </source>
</reference>
<sequence>IPAMVDHLRDNFSVFESAAIMLYLGKHYGPEGKLLPKDPICVGRLSNGYAYQNVFCITGLGPMLGQAYHTPEEISYNIRRYYKKTQTVWCA</sequence>